<evidence type="ECO:0000256" key="4">
    <source>
        <dbReference type="RuleBase" id="RU000454"/>
    </source>
</evidence>
<dbReference type="OrthoDB" id="771136at2759"/>
<evidence type="ECO:0000256" key="2">
    <source>
        <dbReference type="ARBA" id="ARBA00022750"/>
    </source>
</evidence>
<accession>G7E8H5</accession>
<dbReference type="PANTHER" id="PTHR47966">
    <property type="entry name" value="BETA-SITE APP-CLEAVING ENZYME, ISOFORM A-RELATED"/>
    <property type="match status" value="1"/>
</dbReference>
<dbReference type="AlphaFoldDB" id="G7E8H5"/>
<dbReference type="PANTHER" id="PTHR47966:SF6">
    <property type="entry name" value="PEPTIDASE A1 DOMAIN-CONTAINING PROTEIN"/>
    <property type="match status" value="1"/>
</dbReference>
<dbReference type="EMBL" id="BABT02000209">
    <property type="protein sequence ID" value="GAA99135.1"/>
    <property type="molecule type" value="Genomic_DNA"/>
</dbReference>
<dbReference type="InterPro" id="IPR033121">
    <property type="entry name" value="PEPTIDASE_A1"/>
</dbReference>
<name>G7E8H5_MIXOS</name>
<gene>
    <name evidence="7" type="primary">Mo05825</name>
    <name evidence="7" type="ORF">E5Q_05825</name>
</gene>
<dbReference type="GO" id="GO:0006508">
    <property type="term" value="P:proteolysis"/>
    <property type="evidence" value="ECO:0007669"/>
    <property type="project" value="UniProtKB-KW"/>
</dbReference>
<dbReference type="eggNOG" id="KOG1339">
    <property type="taxonomic scope" value="Eukaryota"/>
</dbReference>
<evidence type="ECO:0000256" key="1">
    <source>
        <dbReference type="ARBA" id="ARBA00007447"/>
    </source>
</evidence>
<comment type="caution">
    <text evidence="7">The sequence shown here is derived from an EMBL/GenBank/DDBJ whole genome shotgun (WGS) entry which is preliminary data.</text>
</comment>
<dbReference type="Pfam" id="PF00026">
    <property type="entry name" value="Asp"/>
    <property type="match status" value="1"/>
</dbReference>
<keyword evidence="4" id="KW-0645">Protease</keyword>
<sequence>MDVVVDTGSIELVLPSLPCDLTSSGLSSRACSAASAPAAFLSNDSSTFTASSLGVNIAYGTGSASCAVAHDVVSIGELSAANVTFAACAETSGLNVTGSPVSGILGVPSHNPASSLGTNLWEALGATSIGIFQNRNNQTGALTIGGDEPSLYTGQINYNDVVNATSSFWELKLDAIHVGIQLLGLEELNPTVVIDSGTSVLALPVSTLDSMFSAVPGSQAIDTTAGQSYAVPCDMTLNITFTFGNISYVIQPQDIVQQGPITTGGLCQVNAISSDSISGIPPYILGAPFLQSVYTVYRFAPAAVGFATLSSQASDFSAKLTDALVPVNTSGTAQPAVSTATAKASGQSLSRGDQRPATGGANDQVHVSEWFGTPAAVFIAGLLFLSLAR</sequence>
<feature type="active site" evidence="3">
    <location>
        <position position="195"/>
    </location>
</feature>
<dbReference type="PROSITE" id="PS51767">
    <property type="entry name" value="PEPTIDASE_A1"/>
    <property type="match status" value="1"/>
</dbReference>
<evidence type="ECO:0000259" key="6">
    <source>
        <dbReference type="PROSITE" id="PS51767"/>
    </source>
</evidence>
<proteinExistence type="inferred from homology"/>
<reference evidence="7 8" key="2">
    <citation type="journal article" date="2012" name="Open Biol.">
        <title>Characteristics of nucleosomes and linker DNA regions on the genome of the basidiomycete Mixia osmundae revealed by mono- and dinucleosome mapping.</title>
        <authorList>
            <person name="Nishida H."/>
            <person name="Kondo S."/>
            <person name="Matsumoto T."/>
            <person name="Suzuki Y."/>
            <person name="Yoshikawa H."/>
            <person name="Taylor T.D."/>
            <person name="Sugiyama J."/>
        </authorList>
    </citation>
    <scope>NUCLEOTIDE SEQUENCE [LARGE SCALE GENOMIC DNA]</scope>
    <source>
        <strain evidence="8">CBS 9802 / IAM 14324 / JCM 22182 / KY 12970</strain>
    </source>
</reference>
<dbReference type="InParanoid" id="G7E8H5"/>
<evidence type="ECO:0000313" key="8">
    <source>
        <dbReference type="Proteomes" id="UP000009131"/>
    </source>
</evidence>
<dbReference type="PROSITE" id="PS00141">
    <property type="entry name" value="ASP_PROTEASE"/>
    <property type="match status" value="1"/>
</dbReference>
<keyword evidence="4" id="KW-0378">Hydrolase</keyword>
<dbReference type="CDD" id="cd05471">
    <property type="entry name" value="pepsin_like"/>
    <property type="match status" value="1"/>
</dbReference>
<dbReference type="Gene3D" id="2.40.70.10">
    <property type="entry name" value="Acid Proteases"/>
    <property type="match status" value="2"/>
</dbReference>
<dbReference type="GO" id="GO:0004190">
    <property type="term" value="F:aspartic-type endopeptidase activity"/>
    <property type="evidence" value="ECO:0007669"/>
    <property type="project" value="UniProtKB-KW"/>
</dbReference>
<evidence type="ECO:0000256" key="3">
    <source>
        <dbReference type="PIRSR" id="PIRSR601461-1"/>
    </source>
</evidence>
<feature type="compositionally biased region" description="Polar residues" evidence="5">
    <location>
        <begin position="336"/>
        <end position="351"/>
    </location>
</feature>
<feature type="region of interest" description="Disordered" evidence="5">
    <location>
        <begin position="336"/>
        <end position="361"/>
    </location>
</feature>
<feature type="domain" description="Peptidase A1" evidence="6">
    <location>
        <begin position="1"/>
        <end position="307"/>
    </location>
</feature>
<dbReference type="HOGENOM" id="CLU_709969_0_0_1"/>
<evidence type="ECO:0000256" key="5">
    <source>
        <dbReference type="SAM" id="MobiDB-lite"/>
    </source>
</evidence>
<dbReference type="InterPro" id="IPR001969">
    <property type="entry name" value="Aspartic_peptidase_AS"/>
</dbReference>
<keyword evidence="8" id="KW-1185">Reference proteome</keyword>
<organism evidence="7 8">
    <name type="scientific">Mixia osmundae (strain CBS 9802 / IAM 14324 / JCM 22182 / KY 12970)</name>
    <dbReference type="NCBI Taxonomy" id="764103"/>
    <lineage>
        <taxon>Eukaryota</taxon>
        <taxon>Fungi</taxon>
        <taxon>Dikarya</taxon>
        <taxon>Basidiomycota</taxon>
        <taxon>Pucciniomycotina</taxon>
        <taxon>Mixiomycetes</taxon>
        <taxon>Mixiales</taxon>
        <taxon>Mixiaceae</taxon>
        <taxon>Mixia</taxon>
    </lineage>
</organism>
<dbReference type="PRINTS" id="PR00792">
    <property type="entry name" value="PEPSIN"/>
</dbReference>
<dbReference type="InterPro" id="IPR001461">
    <property type="entry name" value="Aspartic_peptidase_A1"/>
</dbReference>
<evidence type="ECO:0000313" key="7">
    <source>
        <dbReference type="EMBL" id="GAA99135.1"/>
    </source>
</evidence>
<dbReference type="InterPro" id="IPR021109">
    <property type="entry name" value="Peptidase_aspartic_dom_sf"/>
</dbReference>
<keyword evidence="2 4" id="KW-0064">Aspartyl protease</keyword>
<dbReference type="InterPro" id="IPR034164">
    <property type="entry name" value="Pepsin-like_dom"/>
</dbReference>
<reference evidence="7 8" key="1">
    <citation type="journal article" date="2011" name="J. Gen. Appl. Microbiol.">
        <title>Draft genome sequencing of the enigmatic basidiomycete Mixia osmundae.</title>
        <authorList>
            <person name="Nishida H."/>
            <person name="Nagatsuka Y."/>
            <person name="Sugiyama J."/>
        </authorList>
    </citation>
    <scope>NUCLEOTIDE SEQUENCE [LARGE SCALE GENOMIC DNA]</scope>
    <source>
        <strain evidence="8">CBS 9802 / IAM 14324 / JCM 22182 / KY 12970</strain>
    </source>
</reference>
<dbReference type="Proteomes" id="UP000009131">
    <property type="component" value="Unassembled WGS sequence"/>
</dbReference>
<dbReference type="SUPFAM" id="SSF50630">
    <property type="entry name" value="Acid proteases"/>
    <property type="match status" value="1"/>
</dbReference>
<protein>
    <recommendedName>
        <fullName evidence="6">Peptidase A1 domain-containing protein</fullName>
    </recommendedName>
</protein>
<dbReference type="RefSeq" id="XP_014569498.1">
    <property type="nucleotide sequence ID" value="XM_014714012.1"/>
</dbReference>
<feature type="active site" evidence="3">
    <location>
        <position position="6"/>
    </location>
</feature>
<comment type="similarity">
    <text evidence="1 4">Belongs to the peptidase A1 family.</text>
</comment>